<comment type="caution">
    <text evidence="1">The sequence shown here is derived from an EMBL/GenBank/DDBJ whole genome shotgun (WGS) entry which is preliminary data.</text>
</comment>
<protein>
    <submittedName>
        <fullName evidence="1">Uncharacterized protein</fullName>
    </submittedName>
</protein>
<evidence type="ECO:0000313" key="1">
    <source>
        <dbReference type="EMBL" id="KAI5652279.1"/>
    </source>
</evidence>
<organism evidence="1 2">
    <name type="scientific">Catharanthus roseus</name>
    <name type="common">Madagascar periwinkle</name>
    <name type="synonym">Vinca rosea</name>
    <dbReference type="NCBI Taxonomy" id="4058"/>
    <lineage>
        <taxon>Eukaryota</taxon>
        <taxon>Viridiplantae</taxon>
        <taxon>Streptophyta</taxon>
        <taxon>Embryophyta</taxon>
        <taxon>Tracheophyta</taxon>
        <taxon>Spermatophyta</taxon>
        <taxon>Magnoliopsida</taxon>
        <taxon>eudicotyledons</taxon>
        <taxon>Gunneridae</taxon>
        <taxon>Pentapetalae</taxon>
        <taxon>asterids</taxon>
        <taxon>lamiids</taxon>
        <taxon>Gentianales</taxon>
        <taxon>Apocynaceae</taxon>
        <taxon>Rauvolfioideae</taxon>
        <taxon>Vinceae</taxon>
        <taxon>Catharanthinae</taxon>
        <taxon>Catharanthus</taxon>
    </lineage>
</organism>
<gene>
    <name evidence="1" type="ORF">M9H77_29466</name>
</gene>
<accession>A0ACB9ZVA2</accession>
<reference evidence="2" key="1">
    <citation type="journal article" date="2023" name="Nat. Plants">
        <title>Single-cell RNA sequencing provides a high-resolution roadmap for understanding the multicellular compartmentation of specialized metabolism.</title>
        <authorList>
            <person name="Sun S."/>
            <person name="Shen X."/>
            <person name="Li Y."/>
            <person name="Li Y."/>
            <person name="Wang S."/>
            <person name="Li R."/>
            <person name="Zhang H."/>
            <person name="Shen G."/>
            <person name="Guo B."/>
            <person name="Wei J."/>
            <person name="Xu J."/>
            <person name="St-Pierre B."/>
            <person name="Chen S."/>
            <person name="Sun C."/>
        </authorList>
    </citation>
    <scope>NUCLEOTIDE SEQUENCE [LARGE SCALE GENOMIC DNA]</scope>
</reference>
<sequence>MRLDFGVKYPGGLKKKGEKKRWSFADMNQDGQGDEKLQGSMARARKIKENDYKVAHGLMIAIEETMKDGLKFKNEVLEDDENPPKLLMVQCLNLEQPMEQITAGDRPCTYYPL</sequence>
<dbReference type="EMBL" id="CM044707">
    <property type="protein sequence ID" value="KAI5652279.1"/>
    <property type="molecule type" value="Genomic_DNA"/>
</dbReference>
<keyword evidence="2" id="KW-1185">Reference proteome</keyword>
<proteinExistence type="predicted"/>
<name>A0ACB9ZVA2_CATRO</name>
<evidence type="ECO:0000313" key="2">
    <source>
        <dbReference type="Proteomes" id="UP001060085"/>
    </source>
</evidence>
<dbReference type="Proteomes" id="UP001060085">
    <property type="component" value="Linkage Group LG07"/>
</dbReference>